<dbReference type="Gene3D" id="3.40.50.150">
    <property type="entry name" value="Vaccinia Virus protein VP39"/>
    <property type="match status" value="1"/>
</dbReference>
<protein>
    <submittedName>
        <fullName evidence="2">Putative juvenile hormone acid methyltransferase</fullName>
    </submittedName>
</protein>
<dbReference type="CDD" id="cd02440">
    <property type="entry name" value="AdoMet_MTases"/>
    <property type="match status" value="1"/>
</dbReference>
<dbReference type="PANTHER" id="PTHR43861:SF1">
    <property type="entry name" value="TRANS-ACONITATE 2-METHYLTRANSFERASE"/>
    <property type="match status" value="1"/>
</dbReference>
<keyword evidence="2" id="KW-0489">Methyltransferase</keyword>
<organism evidence="2">
    <name type="scientific">Amblyomma triste</name>
    <name type="common">Neotropical tick</name>
    <dbReference type="NCBI Taxonomy" id="251400"/>
    <lineage>
        <taxon>Eukaryota</taxon>
        <taxon>Metazoa</taxon>
        <taxon>Ecdysozoa</taxon>
        <taxon>Arthropoda</taxon>
        <taxon>Chelicerata</taxon>
        <taxon>Arachnida</taxon>
        <taxon>Acari</taxon>
        <taxon>Parasitiformes</taxon>
        <taxon>Ixodida</taxon>
        <taxon>Ixodoidea</taxon>
        <taxon>Ixodidae</taxon>
        <taxon>Amblyomminae</taxon>
        <taxon>Amblyomma</taxon>
    </lineage>
</organism>
<feature type="domain" description="Methyltransferase type 11" evidence="1">
    <location>
        <begin position="61"/>
        <end position="161"/>
    </location>
</feature>
<evidence type="ECO:0000259" key="1">
    <source>
        <dbReference type="Pfam" id="PF08241"/>
    </source>
</evidence>
<dbReference type="GO" id="GO:0008757">
    <property type="term" value="F:S-adenosylmethionine-dependent methyltransferase activity"/>
    <property type="evidence" value="ECO:0007669"/>
    <property type="project" value="InterPro"/>
</dbReference>
<dbReference type="InterPro" id="IPR013216">
    <property type="entry name" value="Methyltransf_11"/>
</dbReference>
<accession>A0A023G764</accession>
<dbReference type="SUPFAM" id="SSF53335">
    <property type="entry name" value="S-adenosyl-L-methionine-dependent methyltransferases"/>
    <property type="match status" value="1"/>
</dbReference>
<dbReference type="EMBL" id="GBBM01005387">
    <property type="protein sequence ID" value="JAC30031.1"/>
    <property type="molecule type" value="mRNA"/>
</dbReference>
<keyword evidence="2" id="KW-0808">Transferase</keyword>
<dbReference type="GO" id="GO:0032259">
    <property type="term" value="P:methylation"/>
    <property type="evidence" value="ECO:0007669"/>
    <property type="project" value="UniProtKB-KW"/>
</dbReference>
<reference evidence="2" key="1">
    <citation type="submission" date="2014-03" db="EMBL/GenBank/DDBJ databases">
        <title>The sialotranscriptome of Amblyomma triste, Amblyomma parvum and Amblyomma cajennense ticks, uncovered by 454-based RNA-seq.</title>
        <authorList>
            <person name="Garcia G.R."/>
            <person name="Gardinassi L.G."/>
            <person name="Ribeiro J.M."/>
            <person name="Anatriello E."/>
            <person name="Ferreira B.R."/>
            <person name="Moreira H.N."/>
            <person name="Mafra C."/>
            <person name="Olegario M.M."/>
            <person name="Szabo P.J."/>
            <person name="Miranda-Santos I.K."/>
            <person name="Maruyama S.R."/>
        </authorList>
    </citation>
    <scope>NUCLEOTIDE SEQUENCE</scope>
    <source>
        <strain evidence="2">Mato Grasso do Sul</strain>
        <tissue evidence="2">Salivary glands</tissue>
    </source>
</reference>
<proteinExistence type="evidence at transcript level"/>
<dbReference type="Pfam" id="PF08241">
    <property type="entry name" value="Methyltransf_11"/>
    <property type="match status" value="1"/>
</dbReference>
<name>A0A023G764_AMBTT</name>
<dbReference type="AlphaFoldDB" id="A0A023G764"/>
<sequence>MPLETVHQLSASTPASTGPFLTEDAPGAYASKIALHKKPFLDFLNSFEWKYPASDPQQQFLDIGCGTGDITREHILPRCPPCRRIVATDFSTKMLEYARQNFPHPKIEYKHLDIGMEVEQFLAEHGTFQRVYSLRTLHWVKDQAKAFANISRLMSSGGECLMLFLGRCDVFDFIRRMAKMEPWTKYSDVSEGAVPKTHDVTDAAELKSYVENLVHSAGLTLVTLDIWQRESSFLDTEKAVEIFLMSNPVLPILPEEEKEAFIADARKHVPAWRCAYHENNPLPFASFVVHAFKP</sequence>
<dbReference type="PANTHER" id="PTHR43861">
    <property type="entry name" value="TRANS-ACONITATE 2-METHYLTRANSFERASE-RELATED"/>
    <property type="match status" value="1"/>
</dbReference>
<dbReference type="InterPro" id="IPR029063">
    <property type="entry name" value="SAM-dependent_MTases_sf"/>
</dbReference>
<evidence type="ECO:0000313" key="2">
    <source>
        <dbReference type="EMBL" id="JAC30031.1"/>
    </source>
</evidence>